<feature type="compositionally biased region" description="Polar residues" evidence="1">
    <location>
        <begin position="291"/>
        <end position="300"/>
    </location>
</feature>
<gene>
    <name evidence="2" type="ORF">AMTR_s00003p00260040</name>
</gene>
<dbReference type="PANTHER" id="PTHR33871:SF1">
    <property type="entry name" value="OS05G0503100 PROTEIN"/>
    <property type="match status" value="1"/>
</dbReference>
<protein>
    <submittedName>
        <fullName evidence="2">Uncharacterized protein</fullName>
    </submittedName>
</protein>
<dbReference type="Proteomes" id="UP000017836">
    <property type="component" value="Unassembled WGS sequence"/>
</dbReference>
<evidence type="ECO:0000256" key="1">
    <source>
        <dbReference type="SAM" id="MobiDB-lite"/>
    </source>
</evidence>
<feature type="region of interest" description="Disordered" evidence="1">
    <location>
        <begin position="167"/>
        <end position="301"/>
    </location>
</feature>
<feature type="region of interest" description="Disordered" evidence="1">
    <location>
        <begin position="51"/>
        <end position="76"/>
    </location>
</feature>
<keyword evidence="3" id="KW-1185">Reference proteome</keyword>
<feature type="compositionally biased region" description="Basic residues" evidence="1">
    <location>
        <begin position="1"/>
        <end position="10"/>
    </location>
</feature>
<reference evidence="3" key="1">
    <citation type="journal article" date="2013" name="Science">
        <title>The Amborella genome and the evolution of flowering plants.</title>
        <authorList>
            <consortium name="Amborella Genome Project"/>
        </authorList>
    </citation>
    <scope>NUCLEOTIDE SEQUENCE [LARGE SCALE GENOMIC DNA]</scope>
</reference>
<sequence>MGCCFSKKKTSNNPNPDSESVVEEKVKEVLSETPHPSFLNQINGITQLQNNGSIHLQKQSPKAPIHGDESLKAPVFEDPTHQGECLKVSTHGDEILKPSIHGHQSFKDSTHRDENLTTSTHGGETLKASIHADSESLEISESLNSLSESVSATFGEEREVVSPAKLQREKMQYVSPTKRRARYMDQRNRAFSNNEEMRGRGSPSPLSQTEQSPVRRLGKSVSERDMGRFQRHEMKRGGNSSENSGRRSRSPAARASPMREKSKITNPTSRIHTKERKEALEATNEEELNKVSSPTANESLDNPHVSLECFIFL</sequence>
<dbReference type="PANTHER" id="PTHR33871">
    <property type="entry name" value="OS05G0503100 PROTEIN-RELATED"/>
    <property type="match status" value="1"/>
</dbReference>
<dbReference type="HOGENOM" id="CLU_889493_0_0_1"/>
<evidence type="ECO:0000313" key="2">
    <source>
        <dbReference type="EMBL" id="ERN03416.1"/>
    </source>
</evidence>
<evidence type="ECO:0000313" key="3">
    <source>
        <dbReference type="Proteomes" id="UP000017836"/>
    </source>
</evidence>
<feature type="compositionally biased region" description="Polar residues" evidence="1">
    <location>
        <begin position="51"/>
        <end position="60"/>
    </location>
</feature>
<feature type="compositionally biased region" description="Basic and acidic residues" evidence="1">
    <location>
        <begin position="105"/>
        <end position="115"/>
    </location>
</feature>
<feature type="region of interest" description="Disordered" evidence="1">
    <location>
        <begin position="1"/>
        <end position="25"/>
    </location>
</feature>
<feature type="region of interest" description="Disordered" evidence="1">
    <location>
        <begin position="98"/>
        <end position="121"/>
    </location>
</feature>
<dbReference type="OrthoDB" id="1922230at2759"/>
<accession>W1P741</accession>
<proteinExistence type="predicted"/>
<name>W1P741_AMBTC</name>
<dbReference type="AlphaFoldDB" id="W1P741"/>
<dbReference type="Gramene" id="ERN03416">
    <property type="protein sequence ID" value="ERN03416"/>
    <property type="gene ID" value="AMTR_s00003p00260040"/>
</dbReference>
<feature type="compositionally biased region" description="Basic and acidic residues" evidence="1">
    <location>
        <begin position="221"/>
        <end position="236"/>
    </location>
</feature>
<dbReference type="EMBL" id="KI394358">
    <property type="protein sequence ID" value="ERN03416.1"/>
    <property type="molecule type" value="Genomic_DNA"/>
</dbReference>
<organism evidence="2 3">
    <name type="scientific">Amborella trichopoda</name>
    <dbReference type="NCBI Taxonomy" id="13333"/>
    <lineage>
        <taxon>Eukaryota</taxon>
        <taxon>Viridiplantae</taxon>
        <taxon>Streptophyta</taxon>
        <taxon>Embryophyta</taxon>
        <taxon>Tracheophyta</taxon>
        <taxon>Spermatophyta</taxon>
        <taxon>Magnoliopsida</taxon>
        <taxon>Amborellales</taxon>
        <taxon>Amborellaceae</taxon>
        <taxon>Amborella</taxon>
    </lineage>
</organism>